<dbReference type="EMBL" id="CP001341">
    <property type="protein sequence ID" value="ACL40004.1"/>
    <property type="molecule type" value="Genomic_DNA"/>
</dbReference>
<proteinExistence type="inferred from homology"/>
<protein>
    <submittedName>
        <fullName evidence="12">Preprotein translocase, YajC subunit</fullName>
    </submittedName>
</protein>
<dbReference type="KEGG" id="ach:Achl_2030"/>
<keyword evidence="7 11" id="KW-1133">Transmembrane helix</keyword>
<evidence type="ECO:0000313" key="12">
    <source>
        <dbReference type="EMBL" id="ACL40004.1"/>
    </source>
</evidence>
<evidence type="ECO:0000256" key="3">
    <source>
        <dbReference type="ARBA" id="ARBA00022448"/>
    </source>
</evidence>
<evidence type="ECO:0000256" key="6">
    <source>
        <dbReference type="ARBA" id="ARBA00022927"/>
    </source>
</evidence>
<dbReference type="NCBIfam" id="TIGR00739">
    <property type="entry name" value="yajC"/>
    <property type="match status" value="1"/>
</dbReference>
<feature type="compositionally biased region" description="Low complexity" evidence="10">
    <location>
        <begin position="113"/>
        <end position="164"/>
    </location>
</feature>
<dbReference type="PANTHER" id="PTHR33909">
    <property type="entry name" value="SEC TRANSLOCON ACCESSORY COMPLEX SUBUNIT YAJC"/>
    <property type="match status" value="1"/>
</dbReference>
<evidence type="ECO:0000256" key="4">
    <source>
        <dbReference type="ARBA" id="ARBA00022475"/>
    </source>
</evidence>
<evidence type="ECO:0000256" key="9">
    <source>
        <dbReference type="ARBA" id="ARBA00023136"/>
    </source>
</evidence>
<dbReference type="SMART" id="SM01323">
    <property type="entry name" value="YajC"/>
    <property type="match status" value="1"/>
</dbReference>
<organism evidence="12 13">
    <name type="scientific">Pseudarthrobacter chlorophenolicus (strain ATCC 700700 / DSM 12829 / CIP 107037 / JCM 12360 / KCTC 9906 / NCIMB 13794 / A6)</name>
    <name type="common">Arthrobacter chlorophenolicus</name>
    <dbReference type="NCBI Taxonomy" id="452863"/>
    <lineage>
        <taxon>Bacteria</taxon>
        <taxon>Bacillati</taxon>
        <taxon>Actinomycetota</taxon>
        <taxon>Actinomycetes</taxon>
        <taxon>Micrococcales</taxon>
        <taxon>Micrococcaceae</taxon>
        <taxon>Pseudarthrobacter</taxon>
    </lineage>
</organism>
<evidence type="ECO:0000256" key="7">
    <source>
        <dbReference type="ARBA" id="ARBA00022989"/>
    </source>
</evidence>
<dbReference type="Proteomes" id="UP000002505">
    <property type="component" value="Chromosome"/>
</dbReference>
<feature type="region of interest" description="Disordered" evidence="10">
    <location>
        <begin position="113"/>
        <end position="181"/>
    </location>
</feature>
<dbReference type="HOGENOM" id="CLU_116157_4_1_11"/>
<evidence type="ECO:0000256" key="11">
    <source>
        <dbReference type="SAM" id="Phobius"/>
    </source>
</evidence>
<gene>
    <name evidence="12" type="ordered locus">Achl_2030</name>
</gene>
<feature type="transmembrane region" description="Helical" evidence="11">
    <location>
        <begin position="29"/>
        <end position="46"/>
    </location>
</feature>
<keyword evidence="8" id="KW-0811">Translocation</keyword>
<keyword evidence="3" id="KW-0813">Transport</keyword>
<keyword evidence="6" id="KW-0653">Protein transport</keyword>
<comment type="subcellular location">
    <subcellularLocation>
        <location evidence="1">Cell membrane</location>
        <topology evidence="1">Single-pass membrane protein</topology>
    </subcellularLocation>
</comment>
<feature type="compositionally biased region" description="Basic and acidic residues" evidence="10">
    <location>
        <begin position="168"/>
        <end position="181"/>
    </location>
</feature>
<evidence type="ECO:0000256" key="10">
    <source>
        <dbReference type="SAM" id="MobiDB-lite"/>
    </source>
</evidence>
<keyword evidence="5 11" id="KW-0812">Transmembrane</keyword>
<keyword evidence="9 11" id="KW-0472">Membrane</keyword>
<keyword evidence="4" id="KW-1003">Cell membrane</keyword>
<dbReference type="PANTHER" id="PTHR33909:SF1">
    <property type="entry name" value="SEC TRANSLOCON ACCESSORY COMPLEX SUBUNIT YAJC"/>
    <property type="match status" value="1"/>
</dbReference>
<dbReference type="Pfam" id="PF02699">
    <property type="entry name" value="YajC"/>
    <property type="match status" value="1"/>
</dbReference>
<dbReference type="InterPro" id="IPR003849">
    <property type="entry name" value="Preprotein_translocase_YajC"/>
</dbReference>
<name>B8H9D5_PSECP</name>
<dbReference type="AlphaFoldDB" id="B8H9D5"/>
<dbReference type="GO" id="GO:0005886">
    <property type="term" value="C:plasma membrane"/>
    <property type="evidence" value="ECO:0007669"/>
    <property type="project" value="UniProtKB-SubCell"/>
</dbReference>
<accession>B8H9D5</accession>
<evidence type="ECO:0000256" key="2">
    <source>
        <dbReference type="ARBA" id="ARBA00006742"/>
    </source>
</evidence>
<reference evidence="12" key="1">
    <citation type="submission" date="2009-01" db="EMBL/GenBank/DDBJ databases">
        <title>Complete sequence of chromosome of Arthrobacter chlorophenolicus A6.</title>
        <authorList>
            <consortium name="US DOE Joint Genome Institute"/>
            <person name="Lucas S."/>
            <person name="Copeland A."/>
            <person name="Lapidus A."/>
            <person name="Glavina del Rio T."/>
            <person name="Tice H."/>
            <person name="Bruce D."/>
            <person name="Goodwin L."/>
            <person name="Pitluck S."/>
            <person name="Goltsman E."/>
            <person name="Clum A."/>
            <person name="Larimer F."/>
            <person name="Land M."/>
            <person name="Hauser L."/>
            <person name="Kyrpides N."/>
            <person name="Mikhailova N."/>
            <person name="Jansson J."/>
            <person name="Richardson P."/>
        </authorList>
    </citation>
    <scope>NUCLEOTIDE SEQUENCE [LARGE SCALE GENOMIC DNA]</scope>
    <source>
        <strain evidence="12">A6</strain>
    </source>
</reference>
<evidence type="ECO:0000256" key="8">
    <source>
        <dbReference type="ARBA" id="ARBA00023010"/>
    </source>
</evidence>
<comment type="similarity">
    <text evidence="2">Belongs to the YajC family.</text>
</comment>
<evidence type="ECO:0000313" key="13">
    <source>
        <dbReference type="Proteomes" id="UP000002505"/>
    </source>
</evidence>
<sequence length="181" mass="19408">MTVPPGTDKVRRCRKTSQVPQRTEFPLDPMSILLFVMLGVFIFMMFRRNKKTQQQQAELQSKFGPGVDVMTSFGLFGRIVDIDEAENKVTLELSPGNLATVHRQAVTKVMEPAVAPEADAPAVPDDASSLTSTEPAGTTAAPATAAETTAAPATAAESTAFPAETPDETLKRLNDEGKKDS</sequence>
<keyword evidence="13" id="KW-1185">Reference proteome</keyword>
<dbReference type="eggNOG" id="COG1862">
    <property type="taxonomic scope" value="Bacteria"/>
</dbReference>
<dbReference type="STRING" id="452863.Achl_2030"/>
<evidence type="ECO:0000256" key="5">
    <source>
        <dbReference type="ARBA" id="ARBA00022692"/>
    </source>
</evidence>
<dbReference type="GO" id="GO:0015031">
    <property type="term" value="P:protein transport"/>
    <property type="evidence" value="ECO:0007669"/>
    <property type="project" value="UniProtKB-KW"/>
</dbReference>
<evidence type="ECO:0000256" key="1">
    <source>
        <dbReference type="ARBA" id="ARBA00004162"/>
    </source>
</evidence>